<protein>
    <submittedName>
        <fullName evidence="2">Uncharacterized protein</fullName>
    </submittedName>
</protein>
<evidence type="ECO:0000313" key="2">
    <source>
        <dbReference type="EMBL" id="BDU76274.1"/>
    </source>
</evidence>
<evidence type="ECO:0000256" key="1">
    <source>
        <dbReference type="SAM" id="MobiDB-lite"/>
    </source>
</evidence>
<feature type="compositionally biased region" description="Basic and acidic residues" evidence="1">
    <location>
        <begin position="9"/>
        <end position="22"/>
    </location>
</feature>
<keyword evidence="3" id="KW-1185">Reference proteome</keyword>
<sequence>MVGTTDSPLSREDLEPGMEIRGRNPRTGTCGVRRIVTLAGNRIKYRCVSFDQGDIRATRQRLYTTSVDDFLAWAIRDVTEEPAC</sequence>
<accession>A0AA48GU60</accession>
<organism evidence="2 3">
    <name type="scientific">Mesoterricola sediminis</name>
    <dbReference type="NCBI Taxonomy" id="2927980"/>
    <lineage>
        <taxon>Bacteria</taxon>
        <taxon>Pseudomonadati</taxon>
        <taxon>Acidobacteriota</taxon>
        <taxon>Holophagae</taxon>
        <taxon>Holophagales</taxon>
        <taxon>Holophagaceae</taxon>
        <taxon>Mesoterricola</taxon>
    </lineage>
</organism>
<evidence type="ECO:0000313" key="3">
    <source>
        <dbReference type="Proteomes" id="UP001228113"/>
    </source>
</evidence>
<dbReference type="KEGG" id="msea:METESE_12320"/>
<dbReference type="AlphaFoldDB" id="A0AA48GU60"/>
<proteinExistence type="predicted"/>
<dbReference type="EMBL" id="AP027081">
    <property type="protein sequence ID" value="BDU76274.1"/>
    <property type="molecule type" value="Genomic_DNA"/>
</dbReference>
<name>A0AA48GU60_9BACT</name>
<gene>
    <name evidence="2" type="ORF">METESE_12320</name>
</gene>
<dbReference type="Proteomes" id="UP001228113">
    <property type="component" value="Chromosome"/>
</dbReference>
<feature type="region of interest" description="Disordered" evidence="1">
    <location>
        <begin position="1"/>
        <end position="26"/>
    </location>
</feature>
<reference evidence="2" key="1">
    <citation type="journal article" date="2023" name="Int. J. Syst. Evol. Microbiol.">
        <title>Mesoterricola silvestris gen. nov., sp. nov., Mesoterricola sediminis sp. nov., Geothrix oryzae sp. nov., Geothrix edaphica sp. nov., Geothrix rubra sp. nov., and Geothrix limicola sp. nov., six novel members of Acidobacteriota isolated from soils.</title>
        <authorList>
            <person name="Itoh H."/>
            <person name="Sugisawa Y."/>
            <person name="Mise K."/>
            <person name="Xu Z."/>
            <person name="Kuniyasu M."/>
            <person name="Ushijima N."/>
            <person name="Kawano K."/>
            <person name="Kobayashi E."/>
            <person name="Shiratori Y."/>
            <person name="Masuda Y."/>
            <person name="Senoo K."/>
        </authorList>
    </citation>
    <scope>NUCLEOTIDE SEQUENCE</scope>
    <source>
        <strain evidence="2">W786</strain>
    </source>
</reference>